<gene>
    <name evidence="1" type="ORF">RM50_01220</name>
</gene>
<proteinExistence type="predicted"/>
<accession>A0A0B4ESX3</accession>
<comment type="caution">
    <text evidence="1">The sequence shown here is derived from an EMBL/GenBank/DDBJ whole genome shotgun (WGS) entry which is preliminary data.</text>
</comment>
<dbReference type="OrthoDB" id="4950114at2"/>
<dbReference type="RefSeq" id="WP_043449045.1">
    <property type="nucleotide sequence ID" value="NZ_JWTB01000003.1"/>
</dbReference>
<evidence type="ECO:0008006" key="3">
    <source>
        <dbReference type="Google" id="ProtNLM"/>
    </source>
</evidence>
<sequence length="69" mass="7531">MTSRVKSPVRWDAVEPGDTVDLKRNGRTVYSGVVDTRTDDGDVVWVTAPSGGRRLFHIADGYDLAEVPA</sequence>
<dbReference type="Proteomes" id="UP000031196">
    <property type="component" value="Unassembled WGS sequence"/>
</dbReference>
<organism evidence="1 2">
    <name type="scientific">Pseudarthrobacter phenanthrenivorans</name>
    <name type="common">Arthrobacter phenanthrenivorans</name>
    <dbReference type="NCBI Taxonomy" id="361575"/>
    <lineage>
        <taxon>Bacteria</taxon>
        <taxon>Bacillati</taxon>
        <taxon>Actinomycetota</taxon>
        <taxon>Actinomycetes</taxon>
        <taxon>Micrococcales</taxon>
        <taxon>Micrococcaceae</taxon>
        <taxon>Pseudarthrobacter</taxon>
    </lineage>
</organism>
<name>A0A0B4ESX3_PSEPS</name>
<protein>
    <recommendedName>
        <fullName evidence="3">DUF1918 domain-containing protein</fullName>
    </recommendedName>
</protein>
<evidence type="ECO:0000313" key="1">
    <source>
        <dbReference type="EMBL" id="KIC69783.1"/>
    </source>
</evidence>
<dbReference type="EMBL" id="JWTB01000003">
    <property type="protein sequence ID" value="KIC69783.1"/>
    <property type="molecule type" value="Genomic_DNA"/>
</dbReference>
<dbReference type="AlphaFoldDB" id="A0A0B4ESX3"/>
<reference evidence="1 2" key="1">
    <citation type="submission" date="2014-12" db="EMBL/GenBank/DDBJ databases">
        <title>Genome sequencing of Arthrobacter phenanthrenivorans SWC37.</title>
        <authorList>
            <person name="Tan P.W."/>
            <person name="Chan K.-G."/>
        </authorList>
    </citation>
    <scope>NUCLEOTIDE SEQUENCE [LARGE SCALE GENOMIC DNA]</scope>
    <source>
        <strain evidence="1 2">SWC37</strain>
    </source>
</reference>
<evidence type="ECO:0000313" key="2">
    <source>
        <dbReference type="Proteomes" id="UP000031196"/>
    </source>
</evidence>